<evidence type="ECO:0000259" key="2">
    <source>
        <dbReference type="Pfam" id="PF01316"/>
    </source>
</evidence>
<dbReference type="InterPro" id="IPR001669">
    <property type="entry name" value="Arg_repress"/>
</dbReference>
<dbReference type="GO" id="GO:1900079">
    <property type="term" value="P:regulation of arginine biosynthetic process"/>
    <property type="evidence" value="ECO:0007669"/>
    <property type="project" value="UniProtKB-UniRule"/>
</dbReference>
<comment type="pathway">
    <text evidence="1">Amino-acid biosynthesis; L-arginine biosynthesis [regulation].</text>
</comment>
<sequence>MRYSRQNKILEIIANNVVETQDQLQDLLNQAGFKVTQATISRDIKELQLVKALAGNGKYKYTAGKYDEQPISDRFIKIFRETIISTAHAGNLIVIKTCYEVTVVKRRLQESFISRHVTFVFS</sequence>
<feature type="domain" description="Arginine repressor DNA-binding" evidence="2">
    <location>
        <begin position="3"/>
        <end position="67"/>
    </location>
</feature>
<dbReference type="UniPathway" id="UPA00068"/>
<dbReference type="InterPro" id="IPR020900">
    <property type="entry name" value="Arg_repress_DNA-bd"/>
</dbReference>
<keyword evidence="4" id="KW-1185">Reference proteome</keyword>
<keyword evidence="1" id="KW-0963">Cytoplasm</keyword>
<evidence type="ECO:0000313" key="4">
    <source>
        <dbReference type="Proteomes" id="UP000469424"/>
    </source>
</evidence>
<keyword evidence="1" id="KW-0028">Amino-acid biosynthesis</keyword>
<keyword evidence="1" id="KW-0805">Transcription regulation</keyword>
<keyword evidence="1" id="KW-0678">Repressor</keyword>
<dbReference type="GO" id="GO:0005737">
    <property type="term" value="C:cytoplasm"/>
    <property type="evidence" value="ECO:0007669"/>
    <property type="project" value="UniProtKB-SubCell"/>
</dbReference>
<comment type="similarity">
    <text evidence="1">Belongs to the ArgR family.</text>
</comment>
<comment type="function">
    <text evidence="1">Regulates arginine biosynthesis genes.</text>
</comment>
<reference evidence="3 4" key="1">
    <citation type="submission" date="2019-08" db="EMBL/GenBank/DDBJ databases">
        <title>In-depth cultivation of the pig gut microbiome towards novel bacterial diversity and tailored functional studies.</title>
        <authorList>
            <person name="Wylensek D."/>
            <person name="Hitch T.C.A."/>
            <person name="Clavel T."/>
        </authorList>
    </citation>
    <scope>NUCLEOTIDE SEQUENCE [LARGE SCALE GENOMIC DNA]</scope>
    <source>
        <strain evidence="3 4">WCA-MUC-591-APC-4B</strain>
    </source>
</reference>
<dbReference type="EMBL" id="VUNA01000001">
    <property type="protein sequence ID" value="MST69735.1"/>
    <property type="molecule type" value="Genomic_DNA"/>
</dbReference>
<dbReference type="HAMAP" id="MF_00173">
    <property type="entry name" value="Arg_repressor"/>
    <property type="match status" value="1"/>
</dbReference>
<dbReference type="InterPro" id="IPR036388">
    <property type="entry name" value="WH-like_DNA-bd_sf"/>
</dbReference>
<dbReference type="GO" id="GO:0003700">
    <property type="term" value="F:DNA-binding transcription factor activity"/>
    <property type="evidence" value="ECO:0007669"/>
    <property type="project" value="UniProtKB-UniRule"/>
</dbReference>
<dbReference type="GO" id="GO:0003677">
    <property type="term" value="F:DNA binding"/>
    <property type="evidence" value="ECO:0007669"/>
    <property type="project" value="UniProtKB-KW"/>
</dbReference>
<keyword evidence="1" id="KW-0804">Transcription</keyword>
<dbReference type="InterPro" id="IPR036390">
    <property type="entry name" value="WH_DNA-bd_sf"/>
</dbReference>
<dbReference type="PRINTS" id="PR01467">
    <property type="entry name" value="ARGREPRESSOR"/>
</dbReference>
<comment type="subcellular location">
    <subcellularLocation>
        <location evidence="1">Cytoplasm</location>
    </subcellularLocation>
</comment>
<dbReference type="Proteomes" id="UP000469424">
    <property type="component" value="Unassembled WGS sequence"/>
</dbReference>
<keyword evidence="1" id="KW-0055">Arginine biosynthesis</keyword>
<proteinExistence type="inferred from homology"/>
<dbReference type="AlphaFoldDB" id="A0A6N7XHY8"/>
<keyword evidence="1" id="KW-0238">DNA-binding</keyword>
<evidence type="ECO:0000313" key="3">
    <source>
        <dbReference type="EMBL" id="MST69735.1"/>
    </source>
</evidence>
<dbReference type="GO" id="GO:0006526">
    <property type="term" value="P:L-arginine biosynthetic process"/>
    <property type="evidence" value="ECO:0007669"/>
    <property type="project" value="UniProtKB-UniPathway"/>
</dbReference>
<name>A0A6N7XHY8_9FIRM</name>
<gene>
    <name evidence="1" type="primary">argR</name>
    <name evidence="3" type="ORF">FYJ65_00005</name>
</gene>
<accession>A0A6N7XHY8</accession>
<comment type="caution">
    <text evidence="3">The sequence shown here is derived from an EMBL/GenBank/DDBJ whole genome shotgun (WGS) entry which is preliminary data.</text>
</comment>
<dbReference type="SUPFAM" id="SSF46785">
    <property type="entry name" value="Winged helix' DNA-binding domain"/>
    <property type="match status" value="1"/>
</dbReference>
<dbReference type="Pfam" id="PF01316">
    <property type="entry name" value="Arg_repressor"/>
    <property type="match status" value="1"/>
</dbReference>
<dbReference type="RefSeq" id="WP_154553298.1">
    <property type="nucleotide sequence ID" value="NZ_VUNA01000001.1"/>
</dbReference>
<dbReference type="PANTHER" id="PTHR34471:SF1">
    <property type="entry name" value="ARGININE REPRESSOR"/>
    <property type="match status" value="1"/>
</dbReference>
<dbReference type="PANTHER" id="PTHR34471">
    <property type="entry name" value="ARGININE REPRESSOR"/>
    <property type="match status" value="1"/>
</dbReference>
<evidence type="ECO:0000256" key="1">
    <source>
        <dbReference type="HAMAP-Rule" id="MF_00173"/>
    </source>
</evidence>
<protein>
    <recommendedName>
        <fullName evidence="1">Arginine repressor</fullName>
    </recommendedName>
</protein>
<dbReference type="Gene3D" id="1.10.10.10">
    <property type="entry name" value="Winged helix-like DNA-binding domain superfamily/Winged helix DNA-binding domain"/>
    <property type="match status" value="1"/>
</dbReference>
<organism evidence="3 4">
    <name type="scientific">Mogibacterium kristiansenii</name>
    <dbReference type="NCBI Taxonomy" id="2606708"/>
    <lineage>
        <taxon>Bacteria</taxon>
        <taxon>Bacillati</taxon>
        <taxon>Bacillota</taxon>
        <taxon>Clostridia</taxon>
        <taxon>Peptostreptococcales</taxon>
        <taxon>Anaerovoracaceae</taxon>
        <taxon>Mogibacterium</taxon>
    </lineage>
</organism>